<evidence type="ECO:0000313" key="9">
    <source>
        <dbReference type="Proteomes" id="UP000886848"/>
    </source>
</evidence>
<dbReference type="CDD" id="cd04647">
    <property type="entry name" value="LbH_MAT_like"/>
    <property type="match status" value="1"/>
</dbReference>
<dbReference type="EC" id="2.3.1.28" evidence="2"/>
<proteinExistence type="inferred from homology"/>
<evidence type="ECO:0000256" key="2">
    <source>
        <dbReference type="ARBA" id="ARBA00013235"/>
    </source>
</evidence>
<evidence type="ECO:0000256" key="3">
    <source>
        <dbReference type="ARBA" id="ARBA00020291"/>
    </source>
</evidence>
<dbReference type="PANTHER" id="PTHR43300:SF12">
    <property type="entry name" value="CHLORAMPHENICOL ACETYLTRANSFERASE"/>
    <property type="match status" value="1"/>
</dbReference>
<dbReference type="InterPro" id="IPR001451">
    <property type="entry name" value="Hexapep"/>
</dbReference>
<organism evidence="8 9">
    <name type="scientific">Pseudomonas asgharzadehiana</name>
    <dbReference type="NCBI Taxonomy" id="2842349"/>
    <lineage>
        <taxon>Bacteria</taxon>
        <taxon>Pseudomonadati</taxon>
        <taxon>Pseudomonadota</taxon>
        <taxon>Gammaproteobacteria</taxon>
        <taxon>Pseudomonadales</taxon>
        <taxon>Pseudomonadaceae</taxon>
        <taxon>Pseudomonas</taxon>
    </lineage>
</organism>
<protein>
    <recommendedName>
        <fullName evidence="3">Chloramphenicol acetyltransferase</fullName>
        <ecNumber evidence="2">2.3.1.28</ecNumber>
    </recommendedName>
</protein>
<evidence type="ECO:0000256" key="4">
    <source>
        <dbReference type="ARBA" id="ARBA00022679"/>
    </source>
</evidence>
<dbReference type="EMBL" id="CP077079">
    <property type="protein sequence ID" value="QXH65697.1"/>
    <property type="molecule type" value="Genomic_DNA"/>
</dbReference>
<dbReference type="Proteomes" id="UP000886848">
    <property type="component" value="Chromosome"/>
</dbReference>
<evidence type="ECO:0000256" key="1">
    <source>
        <dbReference type="ARBA" id="ARBA00007274"/>
    </source>
</evidence>
<keyword evidence="6 8" id="KW-0012">Acyltransferase</keyword>
<evidence type="ECO:0000313" key="8">
    <source>
        <dbReference type="EMBL" id="QXH65697.1"/>
    </source>
</evidence>
<evidence type="ECO:0000256" key="5">
    <source>
        <dbReference type="ARBA" id="ARBA00023251"/>
    </source>
</evidence>
<dbReference type="InterPro" id="IPR050179">
    <property type="entry name" value="Trans_hexapeptide_repeat"/>
</dbReference>
<reference evidence="8" key="1">
    <citation type="journal article" date="2021" name="Microorganisms">
        <title>The Ever-Expanding Pseudomonas Genus: Description of 43 New Species and Partition of the Pseudomonas putida Group.</title>
        <authorList>
            <person name="Girard L."/>
            <person name="Lood C."/>
            <person name="Hofte M."/>
            <person name="Vandamme P."/>
            <person name="Rokni-Zadeh H."/>
            <person name="van Noort V."/>
            <person name="Lavigne R."/>
            <person name="De Mot R."/>
        </authorList>
    </citation>
    <scope>NUCLEOTIDE SEQUENCE</scope>
    <source>
        <strain evidence="8">SWRI132</strain>
    </source>
</reference>
<dbReference type="PANTHER" id="PTHR43300">
    <property type="entry name" value="ACETYLTRANSFERASE"/>
    <property type="match status" value="1"/>
</dbReference>
<name>A0ABX8NWG6_9PSED</name>
<keyword evidence="9" id="KW-1185">Reference proteome</keyword>
<dbReference type="InterPro" id="IPR011004">
    <property type="entry name" value="Trimer_LpxA-like_sf"/>
</dbReference>
<dbReference type="GO" id="GO:0016746">
    <property type="term" value="F:acyltransferase activity"/>
    <property type="evidence" value="ECO:0007669"/>
    <property type="project" value="UniProtKB-KW"/>
</dbReference>
<dbReference type="RefSeq" id="WP_065877622.1">
    <property type="nucleotide sequence ID" value="NZ_CP077079.1"/>
</dbReference>
<keyword evidence="5" id="KW-0046">Antibiotic resistance</keyword>
<evidence type="ECO:0000256" key="6">
    <source>
        <dbReference type="ARBA" id="ARBA00023315"/>
    </source>
</evidence>
<gene>
    <name evidence="8" type="ORF">KSS96_18990</name>
</gene>
<dbReference type="Gene3D" id="2.160.10.10">
    <property type="entry name" value="Hexapeptide repeat proteins"/>
    <property type="match status" value="1"/>
</dbReference>
<keyword evidence="4" id="KW-0808">Transferase</keyword>
<comment type="catalytic activity">
    <reaction evidence="7">
        <text>chloramphenicol + acetyl-CoA = chloramphenicol 3-acetate + CoA</text>
        <dbReference type="Rhea" id="RHEA:18421"/>
        <dbReference type="ChEBI" id="CHEBI:16730"/>
        <dbReference type="ChEBI" id="CHEBI:17698"/>
        <dbReference type="ChEBI" id="CHEBI:57287"/>
        <dbReference type="ChEBI" id="CHEBI:57288"/>
        <dbReference type="EC" id="2.3.1.28"/>
    </reaction>
</comment>
<evidence type="ECO:0000256" key="7">
    <source>
        <dbReference type="ARBA" id="ARBA00047633"/>
    </source>
</evidence>
<dbReference type="SUPFAM" id="SSF51161">
    <property type="entry name" value="Trimeric LpxA-like enzymes"/>
    <property type="match status" value="1"/>
</dbReference>
<comment type="similarity">
    <text evidence="1">Belongs to the transferase hexapeptide repeat family.</text>
</comment>
<sequence>MAFLTEAQLKEMGFKHLGKNVKISDKASLYNCDRISIGDNTRIDDFCMISGTVTLGRNVHIAVFSNVAGGEPGVTMEDFSGLAYGCQVFAQSDDYSGKTLTNPTVPNEYKAETKSAIYIGRHVIIGTHSIVLPGVNLAEGCSVGAMSMVTKSTEEWGIYFGAPAKRIKNRSRQLLDLEAKYLASEIQ</sequence>
<accession>A0ABX8NWG6</accession>
<dbReference type="Pfam" id="PF00132">
    <property type="entry name" value="Hexapep"/>
    <property type="match status" value="1"/>
</dbReference>